<gene>
    <name evidence="2" type="ORF">D4764_19G0007270</name>
</gene>
<organism evidence="2 3">
    <name type="scientific">Takifugu flavidus</name>
    <name type="common">sansaifugu</name>
    <dbReference type="NCBI Taxonomy" id="433684"/>
    <lineage>
        <taxon>Eukaryota</taxon>
        <taxon>Metazoa</taxon>
        <taxon>Chordata</taxon>
        <taxon>Craniata</taxon>
        <taxon>Vertebrata</taxon>
        <taxon>Euteleostomi</taxon>
        <taxon>Actinopterygii</taxon>
        <taxon>Neopterygii</taxon>
        <taxon>Teleostei</taxon>
        <taxon>Neoteleostei</taxon>
        <taxon>Acanthomorphata</taxon>
        <taxon>Eupercaria</taxon>
        <taxon>Tetraodontiformes</taxon>
        <taxon>Tetradontoidea</taxon>
        <taxon>Tetraodontidae</taxon>
        <taxon>Takifugu</taxon>
    </lineage>
</organism>
<name>A0A5C6NQL4_9TELE</name>
<evidence type="ECO:0000313" key="2">
    <source>
        <dbReference type="EMBL" id="TWW68929.1"/>
    </source>
</evidence>
<keyword evidence="3" id="KW-1185">Reference proteome</keyword>
<protein>
    <submittedName>
        <fullName evidence="2">Uncharacterized protein</fullName>
    </submittedName>
</protein>
<dbReference type="EMBL" id="RHFK02000011">
    <property type="protein sequence ID" value="TWW68929.1"/>
    <property type="molecule type" value="Genomic_DNA"/>
</dbReference>
<dbReference type="AlphaFoldDB" id="A0A5C6NQL4"/>
<dbReference type="Proteomes" id="UP000324091">
    <property type="component" value="Chromosome 19"/>
</dbReference>
<accession>A0A5C6NQL4</accession>
<evidence type="ECO:0000256" key="1">
    <source>
        <dbReference type="SAM" id="MobiDB-lite"/>
    </source>
</evidence>
<comment type="caution">
    <text evidence="2">The sequence shown here is derived from an EMBL/GenBank/DDBJ whole genome shotgun (WGS) entry which is preliminary data.</text>
</comment>
<feature type="region of interest" description="Disordered" evidence="1">
    <location>
        <begin position="1"/>
        <end position="23"/>
    </location>
</feature>
<reference evidence="2 3" key="1">
    <citation type="submission" date="2019-04" db="EMBL/GenBank/DDBJ databases">
        <title>Chromosome genome assembly for Takifugu flavidus.</title>
        <authorList>
            <person name="Xiao S."/>
        </authorList>
    </citation>
    <scope>NUCLEOTIDE SEQUENCE [LARGE SCALE GENOMIC DNA]</scope>
    <source>
        <strain evidence="2">HTHZ2018</strain>
        <tissue evidence="2">Muscle</tissue>
    </source>
</reference>
<sequence>MEAEEMDTDWPSPAPKPSLAMQL</sequence>
<evidence type="ECO:0000313" key="3">
    <source>
        <dbReference type="Proteomes" id="UP000324091"/>
    </source>
</evidence>
<proteinExistence type="predicted"/>